<organism evidence="10 11">
    <name type="scientific">Thermodesulfobacterium geofontis</name>
    <dbReference type="NCBI Taxonomy" id="1295609"/>
    <lineage>
        <taxon>Bacteria</taxon>
        <taxon>Pseudomonadati</taxon>
        <taxon>Thermodesulfobacteriota</taxon>
        <taxon>Thermodesulfobacteria</taxon>
        <taxon>Thermodesulfobacteriales</taxon>
        <taxon>Thermodesulfobacteriaceae</taxon>
        <taxon>Thermodesulfobacterium</taxon>
    </lineage>
</organism>
<keyword evidence="4 7" id="KW-0521">NADP</keyword>
<evidence type="ECO:0000256" key="3">
    <source>
        <dbReference type="ARBA" id="ARBA00022605"/>
    </source>
</evidence>
<sequence length="344" mass="38990">MIKAAVIGATGYTGLELIRLSENHPYLEISVITSREKSGKSLKEVFSWNGKYAELVFEEPNVKKIAEKVQVAFLCVPSGKAQEMAYAFLQKGVKVIDFSADFRFKNVQLYESTYYIKHNYPELCKKAVYGLTEIFRKEIEKAELIANPGCYPTSALLPLIPLVKENLIEKEPIIIDSKSGTSGAGRKAENYYSFCEVNEDFKAYKIAEHRHNPEIEEKLSFFSDTEIRAIFTPHLLPINRGIFSTIYVKFRTKSEKINEYLKDYYKDSPFIEIVPIGKVPRIAEVKGTNFCKIGIFEDRKRNLGIIVSAIDNLIKGASGQALQNFNVMFGFPEDTALPKVSLFV</sequence>
<dbReference type="InterPro" id="IPR023013">
    <property type="entry name" value="AGPR_AS"/>
</dbReference>
<dbReference type="SUPFAM" id="SSF51735">
    <property type="entry name" value="NAD(P)-binding Rossmann-fold domains"/>
    <property type="match status" value="1"/>
</dbReference>
<feature type="active site" evidence="7 8">
    <location>
        <position position="150"/>
    </location>
</feature>
<dbReference type="SMART" id="SM00859">
    <property type="entry name" value="Semialdhyde_dh"/>
    <property type="match status" value="1"/>
</dbReference>
<dbReference type="Pfam" id="PF01118">
    <property type="entry name" value="Semialdhyde_dh"/>
    <property type="match status" value="1"/>
</dbReference>
<dbReference type="GO" id="GO:0003942">
    <property type="term" value="F:N-acetyl-gamma-glutamyl-phosphate reductase activity"/>
    <property type="evidence" value="ECO:0007669"/>
    <property type="project" value="UniProtKB-UniRule"/>
</dbReference>
<evidence type="ECO:0000256" key="2">
    <source>
        <dbReference type="ARBA" id="ARBA00022571"/>
    </source>
</evidence>
<evidence type="ECO:0000256" key="5">
    <source>
        <dbReference type="ARBA" id="ARBA00023002"/>
    </source>
</evidence>
<dbReference type="GO" id="GO:0070401">
    <property type="term" value="F:NADP+ binding"/>
    <property type="evidence" value="ECO:0007669"/>
    <property type="project" value="InterPro"/>
</dbReference>
<dbReference type="PANTHER" id="PTHR32338">
    <property type="entry name" value="N-ACETYL-GAMMA-GLUTAMYL-PHOSPHATE REDUCTASE, CHLOROPLASTIC-RELATED-RELATED"/>
    <property type="match status" value="1"/>
</dbReference>
<protein>
    <recommendedName>
        <fullName evidence="7">N-acetyl-gamma-glutamyl-phosphate reductase</fullName>
        <shortName evidence="7">AGPR</shortName>
        <ecNumber evidence="7">1.2.1.38</ecNumber>
    </recommendedName>
    <alternativeName>
        <fullName evidence="7">N-acetyl-glutamate semialdehyde dehydrogenase</fullName>
        <shortName evidence="7">NAGSA dehydrogenase</shortName>
    </alternativeName>
</protein>
<evidence type="ECO:0000256" key="6">
    <source>
        <dbReference type="ARBA" id="ARBA00050557"/>
    </source>
</evidence>
<dbReference type="InterPro" id="IPR050085">
    <property type="entry name" value="AGPR"/>
</dbReference>
<dbReference type="GO" id="GO:0006526">
    <property type="term" value="P:L-arginine biosynthetic process"/>
    <property type="evidence" value="ECO:0007669"/>
    <property type="project" value="UniProtKB-UniRule"/>
</dbReference>
<dbReference type="Gene3D" id="3.30.360.10">
    <property type="entry name" value="Dihydrodipicolinate Reductase, domain 2"/>
    <property type="match status" value="1"/>
</dbReference>
<gene>
    <name evidence="7" type="primary">argC</name>
    <name evidence="10" type="ORF">C0190_04530</name>
</gene>
<dbReference type="InterPro" id="IPR000534">
    <property type="entry name" value="Semialdehyde_DH_NAD-bd"/>
</dbReference>
<dbReference type="NCBIfam" id="TIGR01850">
    <property type="entry name" value="argC"/>
    <property type="match status" value="1"/>
</dbReference>
<name>A0A2N7PN69_9BACT</name>
<dbReference type="Pfam" id="PF22698">
    <property type="entry name" value="Semialdhyde_dhC_1"/>
    <property type="match status" value="1"/>
</dbReference>
<dbReference type="EMBL" id="PNIK01000064">
    <property type="protein sequence ID" value="PMP66835.1"/>
    <property type="molecule type" value="Genomic_DNA"/>
</dbReference>
<comment type="function">
    <text evidence="7">Catalyzes the NADPH-dependent reduction of N-acetyl-5-glutamyl phosphate to yield N-acetyl-L-glutamate 5-semialdehyde.</text>
</comment>
<reference evidence="10 11" key="1">
    <citation type="submission" date="2018-01" db="EMBL/GenBank/DDBJ databases">
        <title>Metagenomic assembled genomes from two thermal pools in the Uzon Caldera, Kamchatka, Russia.</title>
        <authorList>
            <person name="Wilkins L."/>
            <person name="Ettinger C."/>
        </authorList>
    </citation>
    <scope>NUCLEOTIDE SEQUENCE [LARGE SCALE GENOMIC DNA]</scope>
    <source>
        <strain evidence="10">ZAV-08</strain>
    </source>
</reference>
<evidence type="ECO:0000256" key="1">
    <source>
        <dbReference type="ARBA" id="ARBA00004862"/>
    </source>
</evidence>
<feature type="domain" description="Semialdehyde dehydrogenase NAD-binding" evidence="9">
    <location>
        <begin position="3"/>
        <end position="142"/>
    </location>
</feature>
<comment type="similarity">
    <text evidence="7">Belongs to the NAGSA dehydrogenase family. Type 1 subfamily.</text>
</comment>
<dbReference type="FunFam" id="3.30.360.10:FF:000014">
    <property type="entry name" value="N-acetyl-gamma-glutamyl-phosphate reductase"/>
    <property type="match status" value="1"/>
</dbReference>
<evidence type="ECO:0000313" key="11">
    <source>
        <dbReference type="Proteomes" id="UP000235460"/>
    </source>
</evidence>
<comment type="catalytic activity">
    <reaction evidence="6 7">
        <text>N-acetyl-L-glutamate 5-semialdehyde + phosphate + NADP(+) = N-acetyl-L-glutamyl 5-phosphate + NADPH + H(+)</text>
        <dbReference type="Rhea" id="RHEA:21588"/>
        <dbReference type="ChEBI" id="CHEBI:15378"/>
        <dbReference type="ChEBI" id="CHEBI:29123"/>
        <dbReference type="ChEBI" id="CHEBI:43474"/>
        <dbReference type="ChEBI" id="CHEBI:57783"/>
        <dbReference type="ChEBI" id="CHEBI:57936"/>
        <dbReference type="ChEBI" id="CHEBI:58349"/>
        <dbReference type="EC" id="1.2.1.38"/>
    </reaction>
</comment>
<dbReference type="AlphaFoldDB" id="A0A2N7PN69"/>
<dbReference type="EC" id="1.2.1.38" evidence="7"/>
<dbReference type="Proteomes" id="UP000235460">
    <property type="component" value="Unassembled WGS sequence"/>
</dbReference>
<dbReference type="SUPFAM" id="SSF55347">
    <property type="entry name" value="Glyceraldehyde-3-phosphate dehydrogenase-like, C-terminal domain"/>
    <property type="match status" value="1"/>
</dbReference>
<evidence type="ECO:0000259" key="9">
    <source>
        <dbReference type="SMART" id="SM00859"/>
    </source>
</evidence>
<dbReference type="InterPro" id="IPR058924">
    <property type="entry name" value="AGPR_dimerisation_dom"/>
</dbReference>
<dbReference type="PANTHER" id="PTHR32338:SF10">
    <property type="entry name" value="N-ACETYL-GAMMA-GLUTAMYL-PHOSPHATE REDUCTASE, CHLOROPLASTIC-RELATED"/>
    <property type="match status" value="1"/>
</dbReference>
<dbReference type="CDD" id="cd17895">
    <property type="entry name" value="AGPR_1_N"/>
    <property type="match status" value="1"/>
</dbReference>
<evidence type="ECO:0000313" key="10">
    <source>
        <dbReference type="EMBL" id="PMP66835.1"/>
    </source>
</evidence>
<evidence type="ECO:0000256" key="7">
    <source>
        <dbReference type="HAMAP-Rule" id="MF_00150"/>
    </source>
</evidence>
<dbReference type="InterPro" id="IPR000706">
    <property type="entry name" value="AGPR_type-1"/>
</dbReference>
<dbReference type="CDD" id="cd23934">
    <property type="entry name" value="AGPR_1_C"/>
    <property type="match status" value="1"/>
</dbReference>
<dbReference type="HAMAP" id="MF_00150">
    <property type="entry name" value="ArgC_type1"/>
    <property type="match status" value="1"/>
</dbReference>
<keyword evidence="7" id="KW-0963">Cytoplasm</keyword>
<keyword evidence="5 7" id="KW-0560">Oxidoreductase</keyword>
<dbReference type="GO" id="GO:0005737">
    <property type="term" value="C:cytoplasm"/>
    <property type="evidence" value="ECO:0007669"/>
    <property type="project" value="UniProtKB-SubCell"/>
</dbReference>
<comment type="subcellular location">
    <subcellularLocation>
        <location evidence="7">Cytoplasm</location>
    </subcellularLocation>
</comment>
<evidence type="ECO:0000256" key="4">
    <source>
        <dbReference type="ARBA" id="ARBA00022857"/>
    </source>
</evidence>
<dbReference type="UniPathway" id="UPA00068">
    <property type="reaction ID" value="UER00108"/>
</dbReference>
<proteinExistence type="inferred from homology"/>
<accession>A0A2N7PN69</accession>
<keyword evidence="2 7" id="KW-0055">Arginine biosynthesis</keyword>
<comment type="pathway">
    <text evidence="1 7">Amino-acid biosynthesis; L-arginine biosynthesis; N(2)-acetyl-L-ornithine from L-glutamate: step 3/4.</text>
</comment>
<dbReference type="PROSITE" id="PS01224">
    <property type="entry name" value="ARGC"/>
    <property type="match status" value="1"/>
</dbReference>
<keyword evidence="3 7" id="KW-0028">Amino-acid biosynthesis</keyword>
<dbReference type="Gene3D" id="3.40.50.720">
    <property type="entry name" value="NAD(P)-binding Rossmann-like Domain"/>
    <property type="match status" value="1"/>
</dbReference>
<dbReference type="InterPro" id="IPR036291">
    <property type="entry name" value="NAD(P)-bd_dom_sf"/>
</dbReference>
<comment type="caution">
    <text evidence="10">The sequence shown here is derived from an EMBL/GenBank/DDBJ whole genome shotgun (WGS) entry which is preliminary data.</text>
</comment>
<dbReference type="GO" id="GO:0051287">
    <property type="term" value="F:NAD binding"/>
    <property type="evidence" value="ECO:0007669"/>
    <property type="project" value="InterPro"/>
</dbReference>
<evidence type="ECO:0000256" key="8">
    <source>
        <dbReference type="PROSITE-ProRule" id="PRU10010"/>
    </source>
</evidence>